<sequence length="2241" mass="255935">MELIQHFFEKSVLLLKTDLEDPDKKADFVKFLNIILDSKVLNRNINQINYKINELIRQKSYEAINLNDIVGTIQSNVFDLQNLFSFLKEILQNPYFKDTANREKLRKYIKPLVSDLLLSKPYKAIFSLSSSTLTDKILENTDLKIAIQNLLETISNKLLDEPKYFESDNYQEVISLIVKDLKVDFRDVAEKLIQALHDNPEYFRSVLDSLVENLMTKYKIDSSKKDDIKYFLSSFISSIPEMPDYNKLIDFVLQELIENGYSNQDNLMQNLISDIVSDKFDETKKHDLLFSLLSFVPQSETNAAKFRAGKQALALALAKFANVLEAKNISSLLNASKRNDIFNLFSNILKNPNNKLNNEGKQTITIILSNLISEGLAKGSLINQTLQQIGNFVFTQPISKLIKESNLRNLFPKDQTIEQYVSGIWNDIMTVFNDQNIINKLRDVLLNIVLHSDNYDYSSPMAFVRSLLINAKENGLIDLVSKLITHFTNQDSVLTKAVNVGIVYIQNELKVNFSSDEINRLKAYLKKVLLAFDKSTLFSKLVNQLVAGANQSKVKKQTEFSQLFEEIKNHILDVFSSTQNPNFLNDIFDLLLAKTGDTQAVTFSELIKVAQDILSKDQAVDWLINKIDLKDSIIKKLDGININNFSDDPTTRNSLISLINNVKTFINANWQSKVRDKVKSLIKNTFNSSNNELANAQSPKEFLSKAIKQNKDGIKEIIQLFVNEFLLKDSNKELLVNVFYGVLKSKNGFVIEESQRNSIKYLFTSILDWIKKDDVASKLVDNFADTLSKHIEANGLNFNGGTLKDILISNITKFVINSESLDKLFTGEDVKTIVDVLVKNADYFINNLLVIPAKVKTVNEINNDIQNNVQTTKEAFLLDEDDILKLIKTILKKLNGTQKTEVSNAIVEAVKKAKANQKLRSFFARWISNKLISTNNSVLNEFVAANNGSDYENFSTAVINELFDNVLNQDVINIFKEFVDGILNSQDTFNETKFEKVLIKILKNNKANKLKDLLSRMLDTILKSNLTKDYLFKFLISYLKVEAKTTFTEAETQKLRHYYDQIMNKLPTSALYTQFKEDFLTKLQSFNGENLESLKTFSLNTVKAYFDLTNKTLINNIQSLFFDTNNNGRVNLQNGELIQVAKVLLTKESFVNWIIEKINLKELFKKFLANIDLNNGRFKGATKTELQKFINYTNAFVDSKYQSDLLPMLKELIKSLFADKTVENANSIPEWISKFIQLNKSMLLEKTKKLFKLYLEDDANVRTSLTSFLVELMKQDLKNVHFEPGSEDLLKSAINKLIKAIPSFNIMDNLLNPALEKLANNIRTHSFDYNDYDFNNTINIIDILNGLNYDKIKEFLNSLTSQEIKNFALILIKNAPLFTNILPEETTSTSSTSSSSTSTNRTNANRNVVFANGQLTKNINVYFELAKAAFTILKSTQDRNEIKQALGTLIDWMKTDTKLHSYVRNNLGVVREAILKANPDATKFANQVVDLLVRIIFKSDGTEKFIRPLIDSLLDLDEAAFKNINNFDDLIATLVSKNKEGIKSLIRSLMKDILTDQDFVKEAVKFTFGILNKSYKFTNTPNEMENIYNFFTRVLVKFNQLNVVEQLLTKFVDLMADNFRILDDQGHLDKEKLQQKFISALRSIKYADYITSSNIREVLSTVLDDKLSRQEIENQLTSTYKYFVANKDKLQNITVAKESAAANNLAAPTENASAETKQEFLKNLESLLFNILSGLNNSINASNNNGKEGLTNFLYTVLKDQVKKIDWSSLNQKVLSKERLQWITTKFIDYEEVRNIIRSVVNDFLAGSRISSTNLGDMLSKTIDRIRENLKTNFTKFLEKALADDQVLTAVVGDIFNYMKLENTDQADKDFAKNLIKQLLPKLVTTPLFQRKLLNRGLTVLSKKAKDFTLAEPTKWITEAIDEITKVFSMGDMAVLAQFIGENNVINGPNLVKLINLLFGKSKLSDSLLYNALRSLNNDKNLSARTNMRTLNNSVSDAISSAFKSKRGTNNDPDNITVDFDPLATFNTIYRILAKEINKNTKTASGSFKERAAQPEWKAVYRLNVAVDWIIFEMFGRETLERDREKGPILALYSGTRSILWELQEGTNLRFIPGIAAKFSGMATYFTSDWRRREFTNYLRDSTNGFFGLGAKYYYYDESNYTPESIIYIIQSSGYNQSELNKKNTQFKYKVDNSNRRVSKKEYIMMTLKEGGYGRFMKLNNLGGTSRWSGLGNHHDPNDFY</sequence>
<protein>
    <submittedName>
        <fullName evidence="1">Uncharacterized protein</fullName>
    </submittedName>
</protein>
<dbReference type="RefSeq" id="WP_140701034.1">
    <property type="nucleotide sequence ID" value="NZ_VFSY01000023.1"/>
</dbReference>
<gene>
    <name evidence="1" type="ORF">FJM01_01585</name>
</gene>
<proteinExistence type="predicted"/>
<organism evidence="1 2">
    <name type="scientific">Mycoplasma struthionis</name>
    <dbReference type="NCBI Taxonomy" id="538220"/>
    <lineage>
        <taxon>Bacteria</taxon>
        <taxon>Bacillati</taxon>
        <taxon>Mycoplasmatota</taxon>
        <taxon>Mollicutes</taxon>
        <taxon>Mycoplasmataceae</taxon>
        <taxon>Mycoplasma</taxon>
    </lineage>
</organism>
<dbReference type="EMBL" id="VFSY01000023">
    <property type="protein sequence ID" value="TPI01933.1"/>
    <property type="molecule type" value="Genomic_DNA"/>
</dbReference>
<name>A0A502M2I6_9MOLU</name>
<evidence type="ECO:0000313" key="1">
    <source>
        <dbReference type="EMBL" id="TPI01933.1"/>
    </source>
</evidence>
<comment type="caution">
    <text evidence="1">The sequence shown here is derived from an EMBL/GenBank/DDBJ whole genome shotgun (WGS) entry which is preliminary data.</text>
</comment>
<dbReference type="Proteomes" id="UP000317904">
    <property type="component" value="Unassembled WGS sequence"/>
</dbReference>
<accession>A0A502M2I6</accession>
<reference evidence="1 2" key="1">
    <citation type="submission" date="2019-06" db="EMBL/GenBank/DDBJ databases">
        <title>A comparative genomics study of ostrich specific Mycoplasmas.</title>
        <authorList>
            <person name="Botes A."/>
            <person name="Nel T."/>
        </authorList>
    </citation>
    <scope>NUCLEOTIDE SEQUENCE [LARGE SCALE GENOMIC DNA]</scope>
    <source>
        <strain evidence="1 2">Ms01</strain>
    </source>
</reference>
<evidence type="ECO:0000313" key="2">
    <source>
        <dbReference type="Proteomes" id="UP000317904"/>
    </source>
</evidence>